<evidence type="ECO:0000259" key="2">
    <source>
        <dbReference type="PROSITE" id="PS50011"/>
    </source>
</evidence>
<dbReference type="SUPFAM" id="SSF56112">
    <property type="entry name" value="Protein kinase-like (PK-like)"/>
    <property type="match status" value="1"/>
</dbReference>
<dbReference type="PROSITE" id="PS50011">
    <property type="entry name" value="PROTEIN_KINASE_DOM"/>
    <property type="match status" value="1"/>
</dbReference>
<dbReference type="EMBL" id="JANAWD010000365">
    <property type="protein sequence ID" value="KAJ3480614.1"/>
    <property type="molecule type" value="Genomic_DNA"/>
</dbReference>
<evidence type="ECO:0000313" key="4">
    <source>
        <dbReference type="Proteomes" id="UP001212997"/>
    </source>
</evidence>
<dbReference type="InterPro" id="IPR000719">
    <property type="entry name" value="Prot_kinase_dom"/>
</dbReference>
<dbReference type="InterPro" id="IPR001245">
    <property type="entry name" value="Ser-Thr/Tyr_kinase_cat_dom"/>
</dbReference>
<dbReference type="InterPro" id="IPR011009">
    <property type="entry name" value="Kinase-like_dom_sf"/>
</dbReference>
<dbReference type="GO" id="GO:0004672">
    <property type="term" value="F:protein kinase activity"/>
    <property type="evidence" value="ECO:0007669"/>
    <property type="project" value="InterPro"/>
</dbReference>
<accession>A0AAD5UXX7</accession>
<dbReference type="PANTHER" id="PTHR23257:SF706">
    <property type="entry name" value="PROTO-ONCOGENE SERINE_THREONINE-PROTEIN KINASE MOS"/>
    <property type="match status" value="1"/>
</dbReference>
<dbReference type="GO" id="GO:0007165">
    <property type="term" value="P:signal transduction"/>
    <property type="evidence" value="ECO:0007669"/>
    <property type="project" value="TreeGrafter"/>
</dbReference>
<dbReference type="AlphaFoldDB" id="A0AAD5UXX7"/>
<organism evidence="3 4">
    <name type="scientific">Meripilus lineatus</name>
    <dbReference type="NCBI Taxonomy" id="2056292"/>
    <lineage>
        <taxon>Eukaryota</taxon>
        <taxon>Fungi</taxon>
        <taxon>Dikarya</taxon>
        <taxon>Basidiomycota</taxon>
        <taxon>Agaricomycotina</taxon>
        <taxon>Agaricomycetes</taxon>
        <taxon>Polyporales</taxon>
        <taxon>Meripilaceae</taxon>
        <taxon>Meripilus</taxon>
    </lineage>
</organism>
<dbReference type="InterPro" id="IPR050167">
    <property type="entry name" value="Ser_Thr_protein_kinase"/>
</dbReference>
<keyword evidence="4" id="KW-1185">Reference proteome</keyword>
<gene>
    <name evidence="3" type="ORF">NLI96_g8222</name>
</gene>
<sequence>MHPGTQFPQYKSRDNSPPTGAREDERNSDIRIVSELLSQLPEEHPASVSPIDRHSRVEELLRTLLAEGNDVVLESESQDLVDRVQAKLKSPTLQANASRPPLIRVLSRLVDRTGKLPRHLFLHDIDCPDRRTYGLGKGIDIFCGTLPRQGKVSITHLRVFRMVMPSQRLGLEKSFFRQAVQWYNLSHEFVLPFLGVIDVPELGGICMVSPWMENSDARQFLDKRVQSGDLVGSEYLKAVNKLAHIYISDSHNALIGDFGLASIVEACGEYSTSLQGGPTAWLAPELIEPEKYGYESSKSTKASDAYSFGCLCIELYTLQSPFEGLTDFKIATRVLRGDRPKRPPAGDRGMPDSLWGLVTRCWRENVAERPTSCDIVQEMRSFCP</sequence>
<feature type="domain" description="Protein kinase" evidence="2">
    <location>
        <begin position="1"/>
        <end position="382"/>
    </location>
</feature>
<dbReference type="Pfam" id="PF07714">
    <property type="entry name" value="PK_Tyr_Ser-Thr"/>
    <property type="match status" value="1"/>
</dbReference>
<protein>
    <recommendedName>
        <fullName evidence="2">Protein kinase domain-containing protein</fullName>
    </recommendedName>
</protein>
<comment type="caution">
    <text evidence="3">The sequence shown here is derived from an EMBL/GenBank/DDBJ whole genome shotgun (WGS) entry which is preliminary data.</text>
</comment>
<proteinExistence type="predicted"/>
<dbReference type="PANTHER" id="PTHR23257">
    <property type="entry name" value="SERINE-THREONINE PROTEIN KINASE"/>
    <property type="match status" value="1"/>
</dbReference>
<dbReference type="Gene3D" id="1.10.510.10">
    <property type="entry name" value="Transferase(Phosphotransferase) domain 1"/>
    <property type="match status" value="1"/>
</dbReference>
<name>A0AAD5UXX7_9APHY</name>
<evidence type="ECO:0000256" key="1">
    <source>
        <dbReference type="SAM" id="MobiDB-lite"/>
    </source>
</evidence>
<dbReference type="Proteomes" id="UP001212997">
    <property type="component" value="Unassembled WGS sequence"/>
</dbReference>
<evidence type="ECO:0000313" key="3">
    <source>
        <dbReference type="EMBL" id="KAJ3480614.1"/>
    </source>
</evidence>
<reference evidence="3" key="1">
    <citation type="submission" date="2022-07" db="EMBL/GenBank/DDBJ databases">
        <title>Genome Sequence of Physisporinus lineatus.</title>
        <authorList>
            <person name="Buettner E."/>
        </authorList>
    </citation>
    <scope>NUCLEOTIDE SEQUENCE</scope>
    <source>
        <strain evidence="3">VT162</strain>
    </source>
</reference>
<dbReference type="GO" id="GO:0005737">
    <property type="term" value="C:cytoplasm"/>
    <property type="evidence" value="ECO:0007669"/>
    <property type="project" value="TreeGrafter"/>
</dbReference>
<feature type="region of interest" description="Disordered" evidence="1">
    <location>
        <begin position="1"/>
        <end position="29"/>
    </location>
</feature>
<dbReference type="GO" id="GO:0005524">
    <property type="term" value="F:ATP binding"/>
    <property type="evidence" value="ECO:0007669"/>
    <property type="project" value="InterPro"/>
</dbReference>